<dbReference type="Pfam" id="PF21205">
    <property type="entry name" value="Rep3_C"/>
    <property type="match status" value="1"/>
</dbReference>
<dbReference type="AlphaFoldDB" id="A0A554VCH1"/>
<dbReference type="GO" id="GO:0006270">
    <property type="term" value="P:DNA replication initiation"/>
    <property type="evidence" value="ECO:0007669"/>
    <property type="project" value="InterPro"/>
</dbReference>
<dbReference type="Gene3D" id="1.10.10.10">
    <property type="entry name" value="Winged helix-like DNA-binding domain superfamily/Winged helix DNA-binding domain"/>
    <property type="match status" value="1"/>
</dbReference>
<name>A0A554VCH1_9FLAO</name>
<proteinExistence type="inferred from homology"/>
<comment type="similarity">
    <text evidence="1">Belongs to the initiator RepB protein family.</text>
</comment>
<dbReference type="SUPFAM" id="SSF46785">
    <property type="entry name" value="Winged helix' DNA-binding domain"/>
    <property type="match status" value="1"/>
</dbReference>
<dbReference type="OrthoDB" id="581589at2"/>
<dbReference type="InterPro" id="IPR036388">
    <property type="entry name" value="WH-like_DNA-bd_sf"/>
</dbReference>
<evidence type="ECO:0000256" key="1">
    <source>
        <dbReference type="ARBA" id="ARBA00038283"/>
    </source>
</evidence>
<evidence type="ECO:0000313" key="4">
    <source>
        <dbReference type="Proteomes" id="UP000318833"/>
    </source>
</evidence>
<gene>
    <name evidence="3" type="ORF">FOF46_26615</name>
</gene>
<dbReference type="InterPro" id="IPR036390">
    <property type="entry name" value="WH_DNA-bd_sf"/>
</dbReference>
<dbReference type="InterPro" id="IPR000525">
    <property type="entry name" value="Initiator_Rep_WH1"/>
</dbReference>
<dbReference type="Pfam" id="PF01051">
    <property type="entry name" value="Rep3_N"/>
    <property type="match status" value="1"/>
</dbReference>
<accession>A0A554VCH1</accession>
<sequence length="337" mass="38547">MIMSDQLRTLDVKSTSGTIVKPGELVDVVEVTPLTLNDRKIYNLLVDNAKQDIAKPVLHSIDKEALRLSRNSDERVDSSIMRLMGAIAHIKTKQNGESATLRVQLLGKNIEHERNDGKFYYSFDPDLRDALNDSTVFARLKKNVMLSFTGKYGLALYEMVEKRINMNKCQEEFSVQEFRNLLGVPKDKLTTWFNLRTRAIEPAEKEVNQLSPTFRVKIQGMSTPGKGREITHIVLKWWHTAPDGQDESVKELTYSKQGRKARRNGTVEQLIEEQQSKLSHLLSDQAIETARKILINRGYRDGVQQAIIIWEEKFQGQAIPENPNGAFIQFCKKIIVY</sequence>
<evidence type="ECO:0000259" key="2">
    <source>
        <dbReference type="Pfam" id="PF01051"/>
    </source>
</evidence>
<dbReference type="RefSeq" id="WP_143918579.1">
    <property type="nucleotide sequence ID" value="NZ_CANMXV010000057.1"/>
</dbReference>
<evidence type="ECO:0000313" key="3">
    <source>
        <dbReference type="EMBL" id="TSE04402.1"/>
    </source>
</evidence>
<keyword evidence="4" id="KW-1185">Reference proteome</keyword>
<dbReference type="Proteomes" id="UP000318833">
    <property type="component" value="Unassembled WGS sequence"/>
</dbReference>
<dbReference type="EMBL" id="VLNR01000082">
    <property type="protein sequence ID" value="TSE04402.1"/>
    <property type="molecule type" value="Genomic_DNA"/>
</dbReference>
<dbReference type="GO" id="GO:0003887">
    <property type="term" value="F:DNA-directed DNA polymerase activity"/>
    <property type="evidence" value="ECO:0007669"/>
    <property type="project" value="InterPro"/>
</dbReference>
<reference evidence="3 4" key="1">
    <citation type="submission" date="2019-07" db="EMBL/GenBank/DDBJ databases">
        <title>The draft genome sequence of Aquimarina algiphila M91.</title>
        <authorList>
            <person name="Meng X."/>
        </authorList>
    </citation>
    <scope>NUCLEOTIDE SEQUENCE [LARGE SCALE GENOMIC DNA]</scope>
    <source>
        <strain evidence="3 4">M91</strain>
    </source>
</reference>
<organism evidence="3 4">
    <name type="scientific">Aquimarina algiphila</name>
    <dbReference type="NCBI Taxonomy" id="2047982"/>
    <lineage>
        <taxon>Bacteria</taxon>
        <taxon>Pseudomonadati</taxon>
        <taxon>Bacteroidota</taxon>
        <taxon>Flavobacteriia</taxon>
        <taxon>Flavobacteriales</taxon>
        <taxon>Flavobacteriaceae</taxon>
        <taxon>Aquimarina</taxon>
    </lineage>
</organism>
<protein>
    <submittedName>
        <fullName evidence="3">Replication initiation protein</fullName>
    </submittedName>
</protein>
<comment type="caution">
    <text evidence="3">The sequence shown here is derived from an EMBL/GenBank/DDBJ whole genome shotgun (WGS) entry which is preliminary data.</text>
</comment>
<feature type="domain" description="Initiator Rep protein WH1" evidence="2">
    <location>
        <begin position="24"/>
        <end position="160"/>
    </location>
</feature>